<reference evidence="1" key="2">
    <citation type="journal article" date="2007" name="Planta">
        <title>Functional characterization of Nicotiana benthamiana homologs of peanut water deficit-induced genes by virus-induced gene silencing.</title>
        <authorList>
            <person name="Senthil-Kumar M."/>
            <person name="Govind G."/>
            <person name="Kang L."/>
            <person name="Mysore K.S."/>
            <person name="Udayakumar M."/>
        </authorList>
    </citation>
    <scope>NUCLEOTIDE SEQUENCE</scope>
</reference>
<name>Q2PYP6_ARAHY</name>
<protein>
    <submittedName>
        <fullName evidence="1">5-hydroxytryptamine 1E receptor-like protein</fullName>
    </submittedName>
</protein>
<sequence>KGVKKNRGSKAEYHQDQATAETFVKCQLTESLCITEF</sequence>
<dbReference type="AlphaFoldDB" id="Q2PYP6"/>
<proteinExistence type="evidence at transcript level"/>
<keyword evidence="1" id="KW-0675">Receptor</keyword>
<organism evidence="1">
    <name type="scientific">Arachis hypogaea</name>
    <name type="common">Peanut</name>
    <dbReference type="NCBI Taxonomy" id="3818"/>
    <lineage>
        <taxon>Eukaryota</taxon>
        <taxon>Viridiplantae</taxon>
        <taxon>Streptophyta</taxon>
        <taxon>Embryophyta</taxon>
        <taxon>Tracheophyta</taxon>
        <taxon>Spermatophyta</taxon>
        <taxon>Magnoliopsida</taxon>
        <taxon>eudicotyledons</taxon>
        <taxon>Gunneridae</taxon>
        <taxon>Pentapetalae</taxon>
        <taxon>rosids</taxon>
        <taxon>fabids</taxon>
        <taxon>Fabales</taxon>
        <taxon>Fabaceae</taxon>
        <taxon>Papilionoideae</taxon>
        <taxon>50 kb inversion clade</taxon>
        <taxon>dalbergioids sensu lato</taxon>
        <taxon>Dalbergieae</taxon>
        <taxon>Pterocarpus clade</taxon>
        <taxon>Arachis</taxon>
    </lineage>
</organism>
<dbReference type="EMBL" id="DQ294616">
    <property type="protein sequence ID" value="ABC41132.1"/>
    <property type="molecule type" value="mRNA"/>
</dbReference>
<evidence type="ECO:0000313" key="1">
    <source>
        <dbReference type="EMBL" id="ABC41132.1"/>
    </source>
</evidence>
<reference evidence="1" key="1">
    <citation type="submission" date="2005-11" db="EMBL/GenBank/DDBJ databases">
        <title>Cloning and characterization of drought stress-responsive genes from Groundnut.</title>
        <authorList>
            <person name="Geetha G."/>
            <person name="Dhanalakshmi I."/>
            <person name="Patricia K."/>
            <person name="Udayakumar M."/>
        </authorList>
    </citation>
    <scope>NUCLEOTIDE SEQUENCE</scope>
</reference>
<feature type="non-terminal residue" evidence="1">
    <location>
        <position position="1"/>
    </location>
</feature>
<accession>Q2PYP6</accession>